<dbReference type="RefSeq" id="WP_184110178.1">
    <property type="nucleotide sequence ID" value="NZ_BNAJ01000002.1"/>
</dbReference>
<gene>
    <name evidence="5" type="ORF">GCM10017781_10720</name>
    <name evidence="6" type="ORF">HNQ07_001388</name>
</gene>
<dbReference type="CDD" id="cd03801">
    <property type="entry name" value="GT4_PimA-like"/>
    <property type="match status" value="1"/>
</dbReference>
<dbReference type="Pfam" id="PF13692">
    <property type="entry name" value="Glyco_trans_1_4"/>
    <property type="match status" value="1"/>
</dbReference>
<reference evidence="5" key="4">
    <citation type="submission" date="2024-05" db="EMBL/GenBank/DDBJ databases">
        <authorList>
            <person name="Sun Q."/>
            <person name="Zhou Y."/>
        </authorList>
    </citation>
    <scope>NUCLEOTIDE SEQUENCE</scope>
    <source>
        <strain evidence="5">CGMCC 1.18437</strain>
    </source>
</reference>
<reference evidence="5" key="1">
    <citation type="journal article" date="2014" name="Int. J. Syst. Evol. Microbiol.">
        <title>Complete genome of a new Firmicutes species belonging to the dominant human colonic microbiota ('Ruminococcus bicirculans') reveals two chromosomes and a selective capacity to utilize plant glucans.</title>
        <authorList>
            <consortium name="NISC Comparative Sequencing Program"/>
            <person name="Wegmann U."/>
            <person name="Louis P."/>
            <person name="Goesmann A."/>
            <person name="Henrissat B."/>
            <person name="Duncan S.H."/>
            <person name="Flint H.J."/>
        </authorList>
    </citation>
    <scope>NUCLEOTIDE SEQUENCE</scope>
    <source>
        <strain evidence="5">CGMCC 1.18437</strain>
    </source>
</reference>
<protein>
    <submittedName>
        <fullName evidence="6">Glycosyltransferase involved in cell wall biosynthesis</fullName>
    </submittedName>
</protein>
<evidence type="ECO:0000256" key="3">
    <source>
        <dbReference type="SAM" id="MobiDB-lite"/>
    </source>
</evidence>
<organism evidence="6 7">
    <name type="scientific">Deinococcus metalli</name>
    <dbReference type="NCBI Taxonomy" id="1141878"/>
    <lineage>
        <taxon>Bacteria</taxon>
        <taxon>Thermotogati</taxon>
        <taxon>Deinococcota</taxon>
        <taxon>Deinococci</taxon>
        <taxon>Deinococcales</taxon>
        <taxon>Deinococcaceae</taxon>
        <taxon>Deinococcus</taxon>
    </lineage>
</organism>
<dbReference type="GO" id="GO:0016757">
    <property type="term" value="F:glycosyltransferase activity"/>
    <property type="evidence" value="ECO:0007669"/>
    <property type="project" value="UniProtKB-KW"/>
</dbReference>
<name>A0A7W8KF85_9DEIO</name>
<dbReference type="SUPFAM" id="SSF53448">
    <property type="entry name" value="Nucleotide-diphospho-sugar transferases"/>
    <property type="match status" value="1"/>
</dbReference>
<dbReference type="SUPFAM" id="SSF53756">
    <property type="entry name" value="UDP-Glycosyltransferase/glycogen phosphorylase"/>
    <property type="match status" value="1"/>
</dbReference>
<evidence type="ECO:0000259" key="4">
    <source>
        <dbReference type="Pfam" id="PF00535"/>
    </source>
</evidence>
<evidence type="ECO:0000313" key="5">
    <source>
        <dbReference type="EMBL" id="GHF36009.1"/>
    </source>
</evidence>
<dbReference type="CDD" id="cd00761">
    <property type="entry name" value="Glyco_tranf_GTA_type"/>
    <property type="match status" value="1"/>
</dbReference>
<keyword evidence="1" id="KW-0328">Glycosyltransferase</keyword>
<proteinExistence type="predicted"/>
<dbReference type="Proteomes" id="UP000619376">
    <property type="component" value="Unassembled WGS sequence"/>
</dbReference>
<accession>A0A7W8KF85</accession>
<feature type="region of interest" description="Disordered" evidence="3">
    <location>
        <begin position="706"/>
        <end position="732"/>
    </location>
</feature>
<dbReference type="Pfam" id="PF00535">
    <property type="entry name" value="Glycos_transf_2"/>
    <property type="match status" value="1"/>
</dbReference>
<evidence type="ECO:0000256" key="2">
    <source>
        <dbReference type="ARBA" id="ARBA00022679"/>
    </source>
</evidence>
<evidence type="ECO:0000313" key="8">
    <source>
        <dbReference type="Proteomes" id="UP000619376"/>
    </source>
</evidence>
<dbReference type="EMBL" id="BNAJ01000002">
    <property type="protein sequence ID" value="GHF36009.1"/>
    <property type="molecule type" value="Genomic_DNA"/>
</dbReference>
<feature type="domain" description="Glycosyltransferase 2-like" evidence="4">
    <location>
        <begin position="15"/>
        <end position="143"/>
    </location>
</feature>
<keyword evidence="8" id="KW-1185">Reference proteome</keyword>
<dbReference type="InterPro" id="IPR029044">
    <property type="entry name" value="Nucleotide-diphossugar_trans"/>
</dbReference>
<dbReference type="InterPro" id="IPR001173">
    <property type="entry name" value="Glyco_trans_2-like"/>
</dbReference>
<dbReference type="EMBL" id="JACHFK010000002">
    <property type="protein sequence ID" value="MBB5375931.1"/>
    <property type="molecule type" value="Genomic_DNA"/>
</dbReference>
<dbReference type="Gene3D" id="3.90.550.10">
    <property type="entry name" value="Spore Coat Polysaccharide Biosynthesis Protein SpsA, Chain A"/>
    <property type="match status" value="1"/>
</dbReference>
<comment type="caution">
    <text evidence="6">The sequence shown here is derived from an EMBL/GenBank/DDBJ whole genome shotgun (WGS) entry which is preliminary data.</text>
</comment>
<evidence type="ECO:0000256" key="1">
    <source>
        <dbReference type="ARBA" id="ARBA00022676"/>
    </source>
</evidence>
<keyword evidence="2 6" id="KW-0808">Transferase</keyword>
<evidence type="ECO:0000313" key="6">
    <source>
        <dbReference type="EMBL" id="MBB5375931.1"/>
    </source>
</evidence>
<dbReference type="AlphaFoldDB" id="A0A7W8KF85"/>
<evidence type="ECO:0000313" key="7">
    <source>
        <dbReference type="Proteomes" id="UP000539473"/>
    </source>
</evidence>
<reference evidence="6 7" key="3">
    <citation type="submission" date="2020-08" db="EMBL/GenBank/DDBJ databases">
        <title>Genomic Encyclopedia of Type Strains, Phase IV (KMG-IV): sequencing the most valuable type-strain genomes for metagenomic binning, comparative biology and taxonomic classification.</title>
        <authorList>
            <person name="Goeker M."/>
        </authorList>
    </citation>
    <scope>NUCLEOTIDE SEQUENCE [LARGE SCALE GENOMIC DNA]</scope>
    <source>
        <strain evidence="6 7">DSM 27521</strain>
    </source>
</reference>
<feature type="compositionally biased region" description="Polar residues" evidence="3">
    <location>
        <begin position="719"/>
        <end position="732"/>
    </location>
</feature>
<dbReference type="PANTHER" id="PTHR12526:SF510">
    <property type="entry name" value="D-INOSITOL 3-PHOSPHATE GLYCOSYLTRANSFERASE"/>
    <property type="match status" value="1"/>
</dbReference>
<dbReference type="Proteomes" id="UP000539473">
    <property type="component" value="Unassembled WGS sequence"/>
</dbReference>
<reference evidence="8" key="2">
    <citation type="journal article" date="2019" name="Int. J. Syst. Evol. Microbiol.">
        <title>The Global Catalogue of Microorganisms (GCM) 10K type strain sequencing project: providing services to taxonomists for standard genome sequencing and annotation.</title>
        <authorList>
            <consortium name="The Broad Institute Genomics Platform"/>
            <consortium name="The Broad Institute Genome Sequencing Center for Infectious Disease"/>
            <person name="Wu L."/>
            <person name="Ma J."/>
        </authorList>
    </citation>
    <scope>NUCLEOTIDE SEQUENCE [LARGE SCALE GENOMIC DNA]</scope>
    <source>
        <strain evidence="8">CGMCC 1.18437</strain>
    </source>
</reference>
<dbReference type="Gene3D" id="3.40.50.2000">
    <property type="entry name" value="Glycogen Phosphorylase B"/>
    <property type="match status" value="2"/>
</dbReference>
<dbReference type="PANTHER" id="PTHR12526">
    <property type="entry name" value="GLYCOSYLTRANSFERASE"/>
    <property type="match status" value="1"/>
</dbReference>
<sequence>MNQSAVPDSGDPLVSVVIPTRGRPELLLSRALRTALAQTLAAIEVIVVVDGPDTATLDALHSVTDPRVRVLAQPAAVGGSEARNIGVRAARAAWIALLDDDDEWLPHKLEQQWAVAQAHGDRVIVACPWIERTPRGDTAQPPRQPEAGETIGDYMLARRTSGERASGLVSSLLFTSRDLLLDVPFQPGLPKHQDWDWLLRAAARPGVHLATSADVGAIWYYEEPRASVSRHQDWRFSLAWAQEHLRRGTMSPRAFAAFLNSHVSTAAQLSGDHAAALPLLRAFAGARPRAFEWVRFLSGWVIPLEARRTLRSRLGPALARMRGRRPRPTAPLSALSVSGQRVALIDPLDTGHHTGYAALLAAGLVARGDRVQVIGPARLVDAVQHASPQVQGDVLPLYASGAEAYYRLPRRQRELVNVRFFRAALRAARAQRADVVHLLYLDSYTQSFLLALLSMKPVLGRVRVRATLHWLYFLRTYKSPPGHPLGEAVHLVVVFLLGLLGVRIMVHSQTLAAQLRARVPGLAVDAVPYFAEPPRTTSATRTQVRAARRADLNLPADAVALLAFGGTRHDKGSDIAVRALALLPAQFHLLIVGPARTFDSQALEQLAQTCGVADRVHFRVEFVPDDEVESYFVAADAVVLPYRRVFAGQSGPLLIAASLGVPVVASDVGVLTETVRAYDLGVLCEPENPEALAAALRQVPDLAPRSRVPDFQADHTPERFTQATVESYGTSR</sequence>